<dbReference type="NCBIfam" id="TIGR02325">
    <property type="entry name" value="C_P_lyase_phnF"/>
    <property type="match status" value="1"/>
</dbReference>
<dbReference type="EMBL" id="SJST01000005">
    <property type="protein sequence ID" value="TCD13365.1"/>
    <property type="molecule type" value="Genomic_DNA"/>
</dbReference>
<dbReference type="GO" id="GO:0003677">
    <property type="term" value="F:DNA binding"/>
    <property type="evidence" value="ECO:0007669"/>
    <property type="project" value="UniProtKB-KW"/>
</dbReference>
<sequence>MRILAGALLERKSGVALWRQIADLIRSEIETGAAAKNGKLPPEMKLAERYGVNRHTVRAAIAALEQEGALRSEQGRGTFVCMPRRLSYPIGKRTRFSAGLEGQAETFRTRLVKTGTAKANPQVTRALALPEGTECVSLETVSETDGMPISRAISWFDAARFGNIAEVFAEKQSITMALATDGIPDYVRRWTTIEAHHASPDDIALLKLSSGAIVLVTHSVNEDLDNRAIQYSETRFAADRVELYTKLQDS</sequence>
<dbReference type="GO" id="GO:0003700">
    <property type="term" value="F:DNA-binding transcription factor activity"/>
    <property type="evidence" value="ECO:0007669"/>
    <property type="project" value="InterPro"/>
</dbReference>
<dbReference type="Pfam" id="PF00392">
    <property type="entry name" value="GntR"/>
    <property type="match status" value="1"/>
</dbReference>
<feature type="domain" description="HTH gntR-type" evidence="4">
    <location>
        <begin position="15"/>
        <end position="83"/>
    </location>
</feature>
<dbReference type="InterPro" id="IPR000524">
    <property type="entry name" value="Tscrpt_reg_HTH_GntR"/>
</dbReference>
<name>A0A4R0PAP1_9HYPH</name>
<reference evidence="5 6" key="1">
    <citation type="journal article" date="2015" name="Antonie Van Leeuwenhoek">
        <title>Oricola cellulosilytica gen. nov., sp. nov., a cellulose-degrading bacterium of the family Phyllobacteriaceae isolated from surface seashore water, and emended descriptions of Mesorhizobium loti and Phyllobacterium myrsinacearum.</title>
        <authorList>
            <person name="Hameed A."/>
            <person name="Shahina M."/>
            <person name="Lai W.A."/>
            <person name="Lin S.Y."/>
            <person name="Young L.S."/>
            <person name="Liu Y.C."/>
            <person name="Hsu Y.H."/>
            <person name="Young C.C."/>
        </authorList>
    </citation>
    <scope>NUCLEOTIDE SEQUENCE [LARGE SCALE GENOMIC DNA]</scope>
    <source>
        <strain evidence="5 6">KCTC 52183</strain>
    </source>
</reference>
<accession>A0A4R0PAP1</accession>
<evidence type="ECO:0000256" key="2">
    <source>
        <dbReference type="ARBA" id="ARBA00023125"/>
    </source>
</evidence>
<dbReference type="SUPFAM" id="SSF46785">
    <property type="entry name" value="Winged helix' DNA-binding domain"/>
    <property type="match status" value="1"/>
</dbReference>
<organism evidence="5 6">
    <name type="scientific">Oricola cellulosilytica</name>
    <dbReference type="NCBI Taxonomy" id="1429082"/>
    <lineage>
        <taxon>Bacteria</taxon>
        <taxon>Pseudomonadati</taxon>
        <taxon>Pseudomonadota</taxon>
        <taxon>Alphaproteobacteria</taxon>
        <taxon>Hyphomicrobiales</taxon>
        <taxon>Ahrensiaceae</taxon>
        <taxon>Oricola</taxon>
    </lineage>
</organism>
<evidence type="ECO:0000259" key="4">
    <source>
        <dbReference type="PROSITE" id="PS50949"/>
    </source>
</evidence>
<dbReference type="AlphaFoldDB" id="A0A4R0PAP1"/>
<dbReference type="GO" id="GO:0045892">
    <property type="term" value="P:negative regulation of DNA-templated transcription"/>
    <property type="evidence" value="ECO:0007669"/>
    <property type="project" value="TreeGrafter"/>
</dbReference>
<dbReference type="InterPro" id="IPR050679">
    <property type="entry name" value="Bact_HTH_transcr_reg"/>
</dbReference>
<evidence type="ECO:0000256" key="3">
    <source>
        <dbReference type="ARBA" id="ARBA00023163"/>
    </source>
</evidence>
<dbReference type="PRINTS" id="PR00035">
    <property type="entry name" value="HTHGNTR"/>
</dbReference>
<protein>
    <submittedName>
        <fullName evidence="5">Phosphonate metabolism transcriptional regulator PhnF</fullName>
    </submittedName>
</protein>
<dbReference type="Gene3D" id="3.40.1410.10">
    <property type="entry name" value="Chorismate lyase-like"/>
    <property type="match status" value="1"/>
</dbReference>
<keyword evidence="3" id="KW-0804">Transcription</keyword>
<dbReference type="PROSITE" id="PS50949">
    <property type="entry name" value="HTH_GNTR"/>
    <property type="match status" value="1"/>
</dbReference>
<dbReference type="PANTHER" id="PTHR44846:SF1">
    <property type="entry name" value="MANNOSYL-D-GLYCERATE TRANSPORT_METABOLISM SYSTEM REPRESSOR MNGR-RELATED"/>
    <property type="match status" value="1"/>
</dbReference>
<dbReference type="SMART" id="SM00345">
    <property type="entry name" value="HTH_GNTR"/>
    <property type="match status" value="1"/>
</dbReference>
<dbReference type="InterPro" id="IPR036388">
    <property type="entry name" value="WH-like_DNA-bd_sf"/>
</dbReference>
<keyword evidence="1" id="KW-0805">Transcription regulation</keyword>
<dbReference type="Pfam" id="PF07702">
    <property type="entry name" value="UTRA"/>
    <property type="match status" value="1"/>
</dbReference>
<gene>
    <name evidence="5" type="primary">phnF</name>
    <name evidence="5" type="ORF">E0D97_12810</name>
</gene>
<dbReference type="SUPFAM" id="SSF64288">
    <property type="entry name" value="Chorismate lyase-like"/>
    <property type="match status" value="1"/>
</dbReference>
<dbReference type="InterPro" id="IPR012702">
    <property type="entry name" value="CP_lyase_PhnF"/>
</dbReference>
<dbReference type="Gene3D" id="1.10.10.10">
    <property type="entry name" value="Winged helix-like DNA-binding domain superfamily/Winged helix DNA-binding domain"/>
    <property type="match status" value="1"/>
</dbReference>
<evidence type="ECO:0000256" key="1">
    <source>
        <dbReference type="ARBA" id="ARBA00023015"/>
    </source>
</evidence>
<dbReference type="InterPro" id="IPR011663">
    <property type="entry name" value="UTRA"/>
</dbReference>
<keyword evidence="2" id="KW-0238">DNA-binding</keyword>
<dbReference type="PANTHER" id="PTHR44846">
    <property type="entry name" value="MANNOSYL-D-GLYCERATE TRANSPORT/METABOLISM SYSTEM REPRESSOR MNGR-RELATED"/>
    <property type="match status" value="1"/>
</dbReference>
<dbReference type="InterPro" id="IPR028978">
    <property type="entry name" value="Chorismate_lyase_/UTRA_dom_sf"/>
</dbReference>
<proteinExistence type="predicted"/>
<dbReference type="Proteomes" id="UP000291301">
    <property type="component" value="Unassembled WGS sequence"/>
</dbReference>
<evidence type="ECO:0000313" key="5">
    <source>
        <dbReference type="EMBL" id="TCD13365.1"/>
    </source>
</evidence>
<dbReference type="SMART" id="SM00866">
    <property type="entry name" value="UTRA"/>
    <property type="match status" value="1"/>
</dbReference>
<keyword evidence="6" id="KW-1185">Reference proteome</keyword>
<dbReference type="CDD" id="cd07377">
    <property type="entry name" value="WHTH_GntR"/>
    <property type="match status" value="1"/>
</dbReference>
<dbReference type="InterPro" id="IPR036390">
    <property type="entry name" value="WH_DNA-bd_sf"/>
</dbReference>
<dbReference type="OrthoDB" id="9800645at2"/>
<evidence type="ECO:0000313" key="6">
    <source>
        <dbReference type="Proteomes" id="UP000291301"/>
    </source>
</evidence>
<comment type="caution">
    <text evidence="5">The sequence shown here is derived from an EMBL/GenBank/DDBJ whole genome shotgun (WGS) entry which is preliminary data.</text>
</comment>